<comment type="caution">
    <text evidence="1">The sequence shown here is derived from an EMBL/GenBank/DDBJ whole genome shotgun (WGS) entry which is preliminary data.</text>
</comment>
<sequence length="1238" mass="136261">MGWVAAAAIGGLKPRVGGDELPGWRPWNSDSRWPLCLGVAHGPNAPPQSRGAQRIPQRAQPTLCAARQEKRCAVHPKAPPPFGAAASPWNGIGKDGRGVGRVPLANGRCERTGGGMLGVPALWGVDVSQVPGCRAPSAHVDAAAFSSRFLPPPPPQITFPPALAIIIVTHLAARFRLRHPIPRRSVGRSSAARPRPPAAAAPAAAPAVATTGAPPSQRRPGRTFGIRRDCETLAVEVVDNPGVAGHANPNRRSPAHRDSPETPRRSVPHSTWMSPVRAALFHGSRSIDRRGARRTPGLQQPRQQPGAGRARPPLPTTACRSDSVQASPNVSTACAGNTKQYRHPTPCHRRDPVRRHLRPSCRQPHQPQRVGSVDIVTVEFSRIVLVVQCFAVGVELPKFYMEKHWRSVVFLLVPVMMFGWLIVSLFIWWMVPQLSWLESLVVAACVTATDPVLASSVVGKGKFAKRVPKHLRDLLSAESGCNDGMAFPFIYLSLYLIQYHESARDVSFHFVVYVILYECIFGAVYGFILGYIARHGIKLAEQRDLIDRESFLVFYFVVALFCAGSGSILGLDDLLVGFAAGVGFSNDGWFGEKTEESHVSNVIDLLLNLTYFVYFGTIIPWEQYNNDVFGLKAWRLVVIAIFVLLFRRIPIMMALKPFIPDVKNWREALFAGHFGPIGVGAIFVAILARAELEHEEPVPLSELPPPGVDHYSLIYLVWPIVTFLVISSILIHGSSIAVFTLGKRINTLTLTMSYTAAPEDGPSWMNRLPRISSQSRSQAKTMSEASFDDPKEPDFPAAQEMGRRDRARGPVSHSAIFPNRPAAATGDFEKDPSPPARENTDSTTLNGDSPKEKAIDRSDDTEEVPEMERESRRPRRSPPHVEIYDEGNQMVFENEDGDVLGVERTDGDDNEEASHPANTLKPDGEPFSWSFGGLRRKMSEMYTSEMEKRKDKGKAERRHEPARAYQFGNMIIVEDEDGEVVKTYELPSQKAEGQEGGALIGASLKYLGLGAKGRQADRDPESAAEEDWLVGLHQGGAEQARRKSVAQQQQADDDKKIRFTIGGVGQRMTKEDFIMEVQKLDAGTRKEVVDHSSASTALKSLARQDPPSKAAGPPQQQWREQSRGPRALRVPLPGRRPAQPASRSPTSKVERATEQEETAVERKRRLAVLASQTEGNEEETGETPAERRRRQAALGMAHGATAEDSDSDDEGTERVPPARRGIRFAEPQRSGKHDKRRH</sequence>
<proteinExistence type="predicted"/>
<accession>A0ACC4DJF9</accession>
<organism evidence="1 2">
    <name type="scientific">Purpureocillium lilacinum</name>
    <name type="common">Paecilomyces lilacinus</name>
    <dbReference type="NCBI Taxonomy" id="33203"/>
    <lineage>
        <taxon>Eukaryota</taxon>
        <taxon>Fungi</taxon>
        <taxon>Dikarya</taxon>
        <taxon>Ascomycota</taxon>
        <taxon>Pezizomycotina</taxon>
        <taxon>Sordariomycetes</taxon>
        <taxon>Hypocreomycetidae</taxon>
        <taxon>Hypocreales</taxon>
        <taxon>Ophiocordycipitaceae</taxon>
        <taxon>Purpureocillium</taxon>
    </lineage>
</organism>
<evidence type="ECO:0000313" key="2">
    <source>
        <dbReference type="Proteomes" id="UP001638806"/>
    </source>
</evidence>
<evidence type="ECO:0000313" key="1">
    <source>
        <dbReference type="EMBL" id="KAL3956004.1"/>
    </source>
</evidence>
<gene>
    <name evidence="1" type="ORF">ACCO45_008850</name>
</gene>
<reference evidence="1" key="1">
    <citation type="submission" date="2024-12" db="EMBL/GenBank/DDBJ databases">
        <title>Comparative genomics and development of molecular markers within Purpureocillium lilacinum and among Purpureocillium species.</title>
        <authorList>
            <person name="Yeh Z.-Y."/>
            <person name="Ni N.-T."/>
            <person name="Lo P.-H."/>
            <person name="Mushyakhwo K."/>
            <person name="Lin C.-F."/>
            <person name="Nai Y.-S."/>
        </authorList>
    </citation>
    <scope>NUCLEOTIDE SEQUENCE</scope>
    <source>
        <strain evidence="1">NCHU-NPUST-175</strain>
    </source>
</reference>
<dbReference type="EMBL" id="JBGNUJ010000008">
    <property type="protein sequence ID" value="KAL3956004.1"/>
    <property type="molecule type" value="Genomic_DNA"/>
</dbReference>
<name>A0ACC4DJF9_PURLI</name>
<protein>
    <submittedName>
        <fullName evidence="1">Uncharacterized protein</fullName>
    </submittedName>
</protein>
<keyword evidence="2" id="KW-1185">Reference proteome</keyword>
<dbReference type="Proteomes" id="UP001638806">
    <property type="component" value="Unassembled WGS sequence"/>
</dbReference>